<keyword evidence="1" id="KW-0732">Signal</keyword>
<feature type="chain" id="PRO_5030944794" evidence="1">
    <location>
        <begin position="21"/>
        <end position="116"/>
    </location>
</feature>
<sequence length="116" mass="12785">MRRSLTTALALLAVPAVALSAEPTFYEKAATSLTECETAFSEKTPDFKRRRDFIVRRTTDGRERVIQCLPDGVVELFCDPKAGRSVVAVLEGETLPACARLSLGLKVRKTETLMPQ</sequence>
<organism evidence="2 3">
    <name type="scientific">Rhizobium terricola</name>
    <dbReference type="NCBI Taxonomy" id="2728849"/>
    <lineage>
        <taxon>Bacteria</taxon>
        <taxon>Pseudomonadati</taxon>
        <taxon>Pseudomonadota</taxon>
        <taxon>Alphaproteobacteria</taxon>
        <taxon>Hyphomicrobiales</taxon>
        <taxon>Rhizobiaceae</taxon>
        <taxon>Rhizobium/Agrobacterium group</taxon>
        <taxon>Rhizobium</taxon>
    </lineage>
</organism>
<dbReference type="Proteomes" id="UP000541470">
    <property type="component" value="Unassembled WGS sequence"/>
</dbReference>
<reference evidence="2 3" key="1">
    <citation type="submission" date="2020-04" db="EMBL/GenBank/DDBJ databases">
        <title>Rhizobium sp. S-51 isolated from soil.</title>
        <authorList>
            <person name="Dahal R.H."/>
        </authorList>
    </citation>
    <scope>NUCLEOTIDE SEQUENCE [LARGE SCALE GENOMIC DNA]</scope>
    <source>
        <strain evidence="2 3">S-51</strain>
    </source>
</reference>
<dbReference type="AlphaFoldDB" id="A0A7Y0FYC0"/>
<dbReference type="EMBL" id="JABBGK010000009">
    <property type="protein sequence ID" value="NML76800.1"/>
    <property type="molecule type" value="Genomic_DNA"/>
</dbReference>
<keyword evidence="3" id="KW-1185">Reference proteome</keyword>
<feature type="signal peptide" evidence="1">
    <location>
        <begin position="1"/>
        <end position="20"/>
    </location>
</feature>
<gene>
    <name evidence="2" type="ORF">HHL25_21915</name>
</gene>
<evidence type="ECO:0000313" key="3">
    <source>
        <dbReference type="Proteomes" id="UP000541470"/>
    </source>
</evidence>
<accession>A0A7Y0FYC0</accession>
<proteinExistence type="predicted"/>
<dbReference type="RefSeq" id="WP_169595373.1">
    <property type="nucleotide sequence ID" value="NZ_JABBGK010000009.1"/>
</dbReference>
<comment type="caution">
    <text evidence="2">The sequence shown here is derived from an EMBL/GenBank/DDBJ whole genome shotgun (WGS) entry which is preliminary data.</text>
</comment>
<name>A0A7Y0FYC0_9HYPH</name>
<protein>
    <submittedName>
        <fullName evidence="2">Uncharacterized protein</fullName>
    </submittedName>
</protein>
<evidence type="ECO:0000256" key="1">
    <source>
        <dbReference type="SAM" id="SignalP"/>
    </source>
</evidence>
<evidence type="ECO:0000313" key="2">
    <source>
        <dbReference type="EMBL" id="NML76800.1"/>
    </source>
</evidence>